<evidence type="ECO:0000259" key="4">
    <source>
        <dbReference type="PROSITE" id="PS50949"/>
    </source>
</evidence>
<dbReference type="PANTHER" id="PTHR43537:SF44">
    <property type="entry name" value="GNTR FAMILY REGULATORY PROTEIN"/>
    <property type="match status" value="1"/>
</dbReference>
<evidence type="ECO:0000256" key="3">
    <source>
        <dbReference type="ARBA" id="ARBA00023163"/>
    </source>
</evidence>
<dbReference type="Proteomes" id="UP001196509">
    <property type="component" value="Unassembled WGS sequence"/>
</dbReference>
<dbReference type="RefSeq" id="WP_220228033.1">
    <property type="nucleotide sequence ID" value="NZ_JAICBX010000002.1"/>
</dbReference>
<dbReference type="SUPFAM" id="SSF46785">
    <property type="entry name" value="Winged helix' DNA-binding domain"/>
    <property type="match status" value="1"/>
</dbReference>
<dbReference type="Pfam" id="PF07729">
    <property type="entry name" value="FCD"/>
    <property type="match status" value="1"/>
</dbReference>
<dbReference type="PANTHER" id="PTHR43537">
    <property type="entry name" value="TRANSCRIPTIONAL REGULATOR, GNTR FAMILY"/>
    <property type="match status" value="1"/>
</dbReference>
<dbReference type="InterPro" id="IPR000524">
    <property type="entry name" value="Tscrpt_reg_HTH_GntR"/>
</dbReference>
<dbReference type="PRINTS" id="PR00035">
    <property type="entry name" value="HTHGNTR"/>
</dbReference>
<dbReference type="PROSITE" id="PS50949">
    <property type="entry name" value="HTH_GNTR"/>
    <property type="match status" value="1"/>
</dbReference>
<dbReference type="GO" id="GO:0003700">
    <property type="term" value="F:DNA-binding transcription factor activity"/>
    <property type="evidence" value="ECO:0007669"/>
    <property type="project" value="InterPro"/>
</dbReference>
<dbReference type="Gene3D" id="1.20.120.530">
    <property type="entry name" value="GntR ligand-binding domain-like"/>
    <property type="match status" value="1"/>
</dbReference>
<name>A0AAE2ZMN3_9HYPH</name>
<protein>
    <submittedName>
        <fullName evidence="5">FadR family transcriptional regulator</fullName>
    </submittedName>
</protein>
<dbReference type="InterPro" id="IPR036388">
    <property type="entry name" value="WH-like_DNA-bd_sf"/>
</dbReference>
<dbReference type="EMBL" id="JAICBX010000002">
    <property type="protein sequence ID" value="MBW8637315.1"/>
    <property type="molecule type" value="Genomic_DNA"/>
</dbReference>
<evidence type="ECO:0000313" key="5">
    <source>
        <dbReference type="EMBL" id="MBW8637315.1"/>
    </source>
</evidence>
<accession>A0AAE2ZMN3</accession>
<sequence length="262" mass="28909">MSDSREKRTDPRVTGGSVSERAYLLADPGGASGAGVLNRLGREIVSGGFAPETRLPDEAAMLKRYSVSRTALREAYSKLAAKGMIVARPRVGTHVRPQAFWNMLDPEVLGWHLQTKPPGEIAMDLYALRRMVEPPAAALAAEIADEGQLHRIEKAYEDMAAKANNETELIEADLRFHLEILFATRNHFIGAFSALIHAAMVSTFRLSWRGAAVAVIKEARLQQHGDVLEAIRQRNSDLARRRMETLLDDSISDVNEALGIQN</sequence>
<dbReference type="Gene3D" id="1.10.10.10">
    <property type="entry name" value="Winged helix-like DNA-binding domain superfamily/Winged helix DNA-binding domain"/>
    <property type="match status" value="1"/>
</dbReference>
<dbReference type="GO" id="GO:0003677">
    <property type="term" value="F:DNA binding"/>
    <property type="evidence" value="ECO:0007669"/>
    <property type="project" value="UniProtKB-KW"/>
</dbReference>
<keyword evidence="2" id="KW-0238">DNA-binding</keyword>
<evidence type="ECO:0000256" key="1">
    <source>
        <dbReference type="ARBA" id="ARBA00023015"/>
    </source>
</evidence>
<reference evidence="5" key="1">
    <citation type="submission" date="2021-08" db="EMBL/GenBank/DDBJ databases">
        <title>Hoeflea bacterium WL0058 sp. nov., isolated from the sediment.</title>
        <authorList>
            <person name="Wang L."/>
            <person name="Zhang D."/>
        </authorList>
    </citation>
    <scope>NUCLEOTIDE SEQUENCE</scope>
    <source>
        <strain evidence="5">WL0058</strain>
    </source>
</reference>
<comment type="caution">
    <text evidence="5">The sequence shown here is derived from an EMBL/GenBank/DDBJ whole genome shotgun (WGS) entry which is preliminary data.</text>
</comment>
<dbReference type="SMART" id="SM00345">
    <property type="entry name" value="HTH_GNTR"/>
    <property type="match status" value="1"/>
</dbReference>
<feature type="domain" description="HTH gntR-type" evidence="4">
    <location>
        <begin position="30"/>
        <end position="98"/>
    </location>
</feature>
<dbReference type="SUPFAM" id="SSF48008">
    <property type="entry name" value="GntR ligand-binding domain-like"/>
    <property type="match status" value="1"/>
</dbReference>
<keyword evidence="6" id="KW-1185">Reference proteome</keyword>
<evidence type="ECO:0000256" key="2">
    <source>
        <dbReference type="ARBA" id="ARBA00023125"/>
    </source>
</evidence>
<keyword evidence="3" id="KW-0804">Transcription</keyword>
<dbReference type="InterPro" id="IPR008920">
    <property type="entry name" value="TF_FadR/GntR_C"/>
</dbReference>
<dbReference type="SMART" id="SM00895">
    <property type="entry name" value="FCD"/>
    <property type="match status" value="1"/>
</dbReference>
<dbReference type="InterPro" id="IPR011711">
    <property type="entry name" value="GntR_C"/>
</dbReference>
<proteinExistence type="predicted"/>
<dbReference type="InterPro" id="IPR036390">
    <property type="entry name" value="WH_DNA-bd_sf"/>
</dbReference>
<organism evidence="5 6">
    <name type="scientific">Flavimaribacter sediminis</name>
    <dbReference type="NCBI Taxonomy" id="2865987"/>
    <lineage>
        <taxon>Bacteria</taxon>
        <taxon>Pseudomonadati</taxon>
        <taxon>Pseudomonadota</taxon>
        <taxon>Alphaproteobacteria</taxon>
        <taxon>Hyphomicrobiales</taxon>
        <taxon>Rhizobiaceae</taxon>
        <taxon>Flavimaribacter</taxon>
    </lineage>
</organism>
<keyword evidence="1" id="KW-0805">Transcription regulation</keyword>
<evidence type="ECO:0000313" key="6">
    <source>
        <dbReference type="Proteomes" id="UP001196509"/>
    </source>
</evidence>
<gene>
    <name evidence="5" type="ORF">K1W69_08955</name>
</gene>
<dbReference type="CDD" id="cd07377">
    <property type="entry name" value="WHTH_GntR"/>
    <property type="match status" value="1"/>
</dbReference>
<dbReference type="Pfam" id="PF00392">
    <property type="entry name" value="GntR"/>
    <property type="match status" value="1"/>
</dbReference>
<dbReference type="AlphaFoldDB" id="A0AAE2ZMN3"/>